<comment type="caution">
    <text evidence="2">The sequence shown here is derived from an EMBL/GenBank/DDBJ whole genome shotgun (WGS) entry which is preliminary data.</text>
</comment>
<evidence type="ECO:0000313" key="3">
    <source>
        <dbReference type="Proteomes" id="UP001341840"/>
    </source>
</evidence>
<evidence type="ECO:0000256" key="1">
    <source>
        <dbReference type="SAM" id="Phobius"/>
    </source>
</evidence>
<gene>
    <name evidence="2" type="ORF">PIB30_015122</name>
</gene>
<keyword evidence="1" id="KW-0472">Membrane</keyword>
<feature type="transmembrane region" description="Helical" evidence="1">
    <location>
        <begin position="68"/>
        <end position="89"/>
    </location>
</feature>
<dbReference type="EMBL" id="JASCZI010060456">
    <property type="protein sequence ID" value="MED6131972.1"/>
    <property type="molecule type" value="Genomic_DNA"/>
</dbReference>
<reference evidence="2 3" key="1">
    <citation type="journal article" date="2023" name="Plants (Basel)">
        <title>Bridging the Gap: Combining Genomics and Transcriptomics Approaches to Understand Stylosanthes scabra, an Orphan Legume from the Brazilian Caatinga.</title>
        <authorList>
            <person name="Ferreira-Neto J.R.C."/>
            <person name="da Silva M.D."/>
            <person name="Binneck E."/>
            <person name="de Melo N.F."/>
            <person name="da Silva R.H."/>
            <person name="de Melo A.L.T.M."/>
            <person name="Pandolfi V."/>
            <person name="Bustamante F.O."/>
            <person name="Brasileiro-Vidal A.C."/>
            <person name="Benko-Iseppon A.M."/>
        </authorList>
    </citation>
    <scope>NUCLEOTIDE SEQUENCE [LARGE SCALE GENOMIC DNA]</scope>
    <source>
        <tissue evidence="2">Leaves</tissue>
    </source>
</reference>
<accession>A0ABU6S6P5</accession>
<name>A0ABU6S6P5_9FABA</name>
<dbReference type="Proteomes" id="UP001341840">
    <property type="component" value="Unassembled WGS sequence"/>
</dbReference>
<protein>
    <submittedName>
        <fullName evidence="2">Uncharacterized protein</fullName>
    </submittedName>
</protein>
<keyword evidence="1" id="KW-0812">Transmembrane</keyword>
<sequence>MSSGFIKSQVVGALYQQLWISSPSSSSSLLLTLTSVFFACFMLLCLTKQRLTLVNPPVSMRLRPRRTCSGVVCFGGFHIQRFSTLFLFLRGDLNLT</sequence>
<proteinExistence type="predicted"/>
<organism evidence="2 3">
    <name type="scientific">Stylosanthes scabra</name>
    <dbReference type="NCBI Taxonomy" id="79078"/>
    <lineage>
        <taxon>Eukaryota</taxon>
        <taxon>Viridiplantae</taxon>
        <taxon>Streptophyta</taxon>
        <taxon>Embryophyta</taxon>
        <taxon>Tracheophyta</taxon>
        <taxon>Spermatophyta</taxon>
        <taxon>Magnoliopsida</taxon>
        <taxon>eudicotyledons</taxon>
        <taxon>Gunneridae</taxon>
        <taxon>Pentapetalae</taxon>
        <taxon>rosids</taxon>
        <taxon>fabids</taxon>
        <taxon>Fabales</taxon>
        <taxon>Fabaceae</taxon>
        <taxon>Papilionoideae</taxon>
        <taxon>50 kb inversion clade</taxon>
        <taxon>dalbergioids sensu lato</taxon>
        <taxon>Dalbergieae</taxon>
        <taxon>Pterocarpus clade</taxon>
        <taxon>Stylosanthes</taxon>
    </lineage>
</organism>
<keyword evidence="1" id="KW-1133">Transmembrane helix</keyword>
<evidence type="ECO:0000313" key="2">
    <source>
        <dbReference type="EMBL" id="MED6131972.1"/>
    </source>
</evidence>
<feature type="transmembrane region" description="Helical" evidence="1">
    <location>
        <begin position="28"/>
        <end position="47"/>
    </location>
</feature>
<keyword evidence="3" id="KW-1185">Reference proteome</keyword>